<dbReference type="Proteomes" id="UP000256601">
    <property type="component" value="Unassembled WGS sequence"/>
</dbReference>
<keyword evidence="4" id="KW-0808">Transferase</keyword>
<dbReference type="GeneID" id="2911965"/>
<dbReference type="GO" id="GO:0043399">
    <property type="term" value="F:tRNA adenosine(64)-2'-O-ribosylphosphate transferase activity"/>
    <property type="evidence" value="ECO:0007669"/>
    <property type="project" value="InterPro"/>
</dbReference>
<dbReference type="VEuPathDB" id="FungiDB:YALI0_E22000g"/>
<dbReference type="GO" id="GO:0019988">
    <property type="term" value="P:charged-tRNA amino acid modification"/>
    <property type="evidence" value="ECO:0007669"/>
    <property type="project" value="EnsemblFungi"/>
</dbReference>
<dbReference type="Proteomes" id="UP000182444">
    <property type="component" value="Chromosome 1E"/>
</dbReference>
<protein>
    <submittedName>
        <fullName evidence="4">tRNA A64-2'-O-ribosylphosphate transferase</fullName>
    </submittedName>
</protein>
<dbReference type="eggNOG" id="KOG2634">
    <property type="taxonomic scope" value="Eukaryota"/>
</dbReference>
<dbReference type="OMA" id="PVFWANQ"/>
<dbReference type="AlphaFoldDB" id="A0A1D8NJG7"/>
<evidence type="ECO:0000313" key="6">
    <source>
        <dbReference type="Proteomes" id="UP000256601"/>
    </source>
</evidence>
<dbReference type="GO" id="GO:0005737">
    <property type="term" value="C:cytoplasm"/>
    <property type="evidence" value="ECO:0007669"/>
    <property type="project" value="TreeGrafter"/>
</dbReference>
<dbReference type="EMBL" id="KZ858954">
    <property type="protein sequence ID" value="RDW28255.1"/>
    <property type="molecule type" value="Genomic_DNA"/>
</dbReference>
<evidence type="ECO:0000259" key="1">
    <source>
        <dbReference type="Pfam" id="PF04179"/>
    </source>
</evidence>
<reference evidence="4 6" key="2">
    <citation type="submission" date="2018-07" db="EMBL/GenBank/DDBJ databases">
        <title>Draft Genome Assemblies for Five Robust Yarrowia lipolytica Strains Exhibiting High Lipid Production and Pentose Sugar Utilization and Sugar Alcohol Secretion from Undetoxified Lignocellulosic Biomass Hydrolysates.</title>
        <authorList>
            <consortium name="DOE Joint Genome Institute"/>
            <person name="Walker C."/>
            <person name="Ryu S."/>
            <person name="Na H."/>
            <person name="Zane M."/>
            <person name="LaButti K."/>
            <person name="Lipzen A."/>
            <person name="Haridas S."/>
            <person name="Barry K."/>
            <person name="Grigoriev I.V."/>
            <person name="Quarterman J."/>
            <person name="Slininger P."/>
            <person name="Dien B."/>
            <person name="Trinh C.T."/>
        </authorList>
    </citation>
    <scope>NUCLEOTIDE SEQUENCE [LARGE SCALE GENOMIC DNA]</scope>
    <source>
        <strain evidence="4 6">YB392</strain>
    </source>
</reference>
<dbReference type="KEGG" id="yli:2911965"/>
<gene>
    <name evidence="4" type="ORF">B0I71DRAFT_127823</name>
    <name evidence="3" type="ORF">YALI1_E25995g</name>
</gene>
<dbReference type="PANTHER" id="PTHR31811">
    <property type="entry name" value="TRNA A64-2'-O-RIBOSYLPHOSPHATE TRANSFERASE"/>
    <property type="match status" value="1"/>
</dbReference>
<dbReference type="InterPro" id="IPR033449">
    <property type="entry name" value="Rit1_N"/>
</dbReference>
<dbReference type="Pfam" id="PF04179">
    <property type="entry name" value="Init_tRNA_PT"/>
    <property type="match status" value="1"/>
</dbReference>
<evidence type="ECO:0000313" key="4">
    <source>
        <dbReference type="EMBL" id="RDW28255.1"/>
    </source>
</evidence>
<evidence type="ECO:0000259" key="2">
    <source>
        <dbReference type="Pfam" id="PF17184"/>
    </source>
</evidence>
<dbReference type="EMBL" id="CP017557">
    <property type="protein sequence ID" value="AOW05776.1"/>
    <property type="molecule type" value="Genomic_DNA"/>
</dbReference>
<feature type="domain" description="Rit1 N-terminal" evidence="2">
    <location>
        <begin position="21"/>
        <end position="278"/>
    </location>
</feature>
<name>A0A1D8NJG7_YARLL</name>
<dbReference type="InterPro" id="IPR007306">
    <property type="entry name" value="Rit1"/>
</dbReference>
<feature type="domain" description="Rit1 DUSP-like" evidence="1">
    <location>
        <begin position="323"/>
        <end position="425"/>
    </location>
</feature>
<dbReference type="Pfam" id="PF17184">
    <property type="entry name" value="Rit1_C"/>
    <property type="match status" value="1"/>
</dbReference>
<dbReference type="InterPro" id="IPR033421">
    <property type="entry name" value="Rit1_DUSP-like"/>
</dbReference>
<sequence>MTTILNADTDALSFGKLAKDLRKDSRSVKNRVQSIFHDSKHVKRVSESFSLPLVANERCGRWYIAPDDIAESVYFKSTDGHTNVHSFSTRRLNLHLLDFVRTHGGAVIVDSTRRGKPIPDALSKTIPQWCRVINLAVFGSDAPPLTTSPIIVGKSEHYEIEKKVDGWVDQFRKTGVDIEKLKQTLDKPVKPIWVTPKDMLHSEPPVYTDFYPLVLCTASEMVQDGTDRRNGYIYVQGAADDHEEWAEKLTPTLLWTHKEVLGDMSKTDTELLEYVNSLEDFKDKGDTAVTIEPTGLSFGASETPESYNAVISVAKTVPKHNKVLHKPLGEGKKGAKELRTALEPISKFYKDFVGQKVFVMADSDDLSVCIILTLFCLYFNEDGSIKEGKGNMSKEVIRRRLVYMIQQCKTINPSRATLNAVNSFLMG</sequence>
<dbReference type="PANTHER" id="PTHR31811:SF0">
    <property type="entry name" value="TRNA A64-2'-O-RIBOSYLPHOSPHATE TRANSFERASE"/>
    <property type="match status" value="1"/>
</dbReference>
<proteinExistence type="predicted"/>
<accession>A0A1D8NJG7</accession>
<evidence type="ECO:0000313" key="3">
    <source>
        <dbReference type="EMBL" id="AOW05776.1"/>
    </source>
</evidence>
<dbReference type="PIRSF" id="PIRSF007747">
    <property type="entry name" value="Ribosyl_Ptfrase"/>
    <property type="match status" value="1"/>
</dbReference>
<reference evidence="3 5" key="1">
    <citation type="journal article" date="2016" name="PLoS ONE">
        <title>Sequence Assembly of Yarrowia lipolytica Strain W29/CLIB89 Shows Transposable Element Diversity.</title>
        <authorList>
            <person name="Magnan C."/>
            <person name="Yu J."/>
            <person name="Chang I."/>
            <person name="Jahn E."/>
            <person name="Kanomata Y."/>
            <person name="Wu J."/>
            <person name="Zeller M."/>
            <person name="Oakes M."/>
            <person name="Baldi P."/>
            <person name="Sandmeyer S."/>
        </authorList>
    </citation>
    <scope>NUCLEOTIDE SEQUENCE [LARGE SCALE GENOMIC DNA]</scope>
    <source>
        <strain evidence="3">CLIB89</strain>
        <strain evidence="5">CLIB89(W29)</strain>
    </source>
</reference>
<dbReference type="VEuPathDB" id="FungiDB:YALI1_E25995g"/>
<evidence type="ECO:0000313" key="5">
    <source>
        <dbReference type="Proteomes" id="UP000182444"/>
    </source>
</evidence>
<organism evidence="3 5">
    <name type="scientific">Yarrowia lipolytica</name>
    <name type="common">Candida lipolytica</name>
    <dbReference type="NCBI Taxonomy" id="4952"/>
    <lineage>
        <taxon>Eukaryota</taxon>
        <taxon>Fungi</taxon>
        <taxon>Dikarya</taxon>
        <taxon>Ascomycota</taxon>
        <taxon>Saccharomycotina</taxon>
        <taxon>Dipodascomycetes</taxon>
        <taxon>Dipodascales</taxon>
        <taxon>Dipodascales incertae sedis</taxon>
        <taxon>Yarrowia</taxon>
    </lineage>
</organism>